<reference evidence="1" key="1">
    <citation type="submission" date="2016-05" db="EMBL/GenBank/DDBJ databases">
        <authorList>
            <person name="Lavstsen T."/>
            <person name="Jespersen J.S."/>
        </authorList>
    </citation>
    <scope>NUCLEOTIDE SEQUENCE</scope>
    <source>
        <tissue evidence="1">Brain</tissue>
    </source>
</reference>
<name>A0A1A8AMH1_NOTFU</name>
<dbReference type="AlphaFoldDB" id="A0A1A8AMH1"/>
<proteinExistence type="predicted"/>
<evidence type="ECO:0000313" key="1">
    <source>
        <dbReference type="EMBL" id="SBP56392.1"/>
    </source>
</evidence>
<protein>
    <submittedName>
        <fullName evidence="1">Uncharacterized protein</fullName>
    </submittedName>
</protein>
<reference evidence="1" key="2">
    <citation type="submission" date="2016-06" db="EMBL/GenBank/DDBJ databases">
        <title>The genome of a short-lived fish provides insights into sex chromosome evolution and the genetic control of aging.</title>
        <authorList>
            <person name="Reichwald K."/>
            <person name="Felder M."/>
            <person name="Petzold A."/>
            <person name="Koch P."/>
            <person name="Groth M."/>
            <person name="Platzer M."/>
        </authorList>
    </citation>
    <scope>NUCLEOTIDE SEQUENCE</scope>
    <source>
        <tissue evidence="1">Brain</tissue>
    </source>
</reference>
<sequence>MRFTLWRRKRRVKYKGRRRKVRGGEISFNQPPLCEKTALTALESLCAQRSCSFIPSKLLSSSSSSCFSVVSANKDSSFLWSFDLHFSLIVAPAITRGTVYISVL</sequence>
<gene>
    <name evidence="1" type="primary">Nfu_g_1_019856</name>
</gene>
<accession>A0A1A8AMH1</accession>
<dbReference type="EMBL" id="HAEJ01006042">
    <property type="protein sequence ID" value="SBS46499.1"/>
    <property type="molecule type" value="Transcribed_RNA"/>
</dbReference>
<organism evidence="1">
    <name type="scientific">Nothobranchius furzeri</name>
    <name type="common">Turquoise killifish</name>
    <dbReference type="NCBI Taxonomy" id="105023"/>
    <lineage>
        <taxon>Eukaryota</taxon>
        <taxon>Metazoa</taxon>
        <taxon>Chordata</taxon>
        <taxon>Craniata</taxon>
        <taxon>Vertebrata</taxon>
        <taxon>Euteleostomi</taxon>
        <taxon>Actinopterygii</taxon>
        <taxon>Neopterygii</taxon>
        <taxon>Teleostei</taxon>
        <taxon>Neoteleostei</taxon>
        <taxon>Acanthomorphata</taxon>
        <taxon>Ovalentaria</taxon>
        <taxon>Atherinomorphae</taxon>
        <taxon>Cyprinodontiformes</taxon>
        <taxon>Nothobranchiidae</taxon>
        <taxon>Nothobranchius</taxon>
    </lineage>
</organism>
<dbReference type="EMBL" id="HADY01017907">
    <property type="protein sequence ID" value="SBP56392.1"/>
    <property type="molecule type" value="Transcribed_RNA"/>
</dbReference>